<comment type="caution">
    <text evidence="1">The sequence shown here is derived from an EMBL/GenBank/DDBJ whole genome shotgun (WGS) entry which is preliminary data.</text>
</comment>
<organism evidence="1 2">
    <name type="scientific">Trichonephila clavata</name>
    <name type="common">Joro spider</name>
    <name type="synonym">Nephila clavata</name>
    <dbReference type="NCBI Taxonomy" id="2740835"/>
    <lineage>
        <taxon>Eukaryota</taxon>
        <taxon>Metazoa</taxon>
        <taxon>Ecdysozoa</taxon>
        <taxon>Arthropoda</taxon>
        <taxon>Chelicerata</taxon>
        <taxon>Arachnida</taxon>
        <taxon>Araneae</taxon>
        <taxon>Araneomorphae</taxon>
        <taxon>Entelegynae</taxon>
        <taxon>Araneoidea</taxon>
        <taxon>Nephilidae</taxon>
        <taxon>Trichonephila</taxon>
    </lineage>
</organism>
<dbReference type="EMBL" id="BMAO01026742">
    <property type="protein sequence ID" value="GFR12105.1"/>
    <property type="molecule type" value="Genomic_DNA"/>
</dbReference>
<reference evidence="1" key="1">
    <citation type="submission" date="2020-07" db="EMBL/GenBank/DDBJ databases">
        <title>Multicomponent nature underlies the extraordinary mechanical properties of spider dragline silk.</title>
        <authorList>
            <person name="Kono N."/>
            <person name="Nakamura H."/>
            <person name="Mori M."/>
            <person name="Yoshida Y."/>
            <person name="Ohtoshi R."/>
            <person name="Malay A.D."/>
            <person name="Moran D.A.P."/>
            <person name="Tomita M."/>
            <person name="Numata K."/>
            <person name="Arakawa K."/>
        </authorList>
    </citation>
    <scope>NUCLEOTIDE SEQUENCE</scope>
</reference>
<evidence type="ECO:0000313" key="1">
    <source>
        <dbReference type="EMBL" id="GFR12105.1"/>
    </source>
</evidence>
<gene>
    <name evidence="1" type="ORF">TNCT_579541</name>
</gene>
<accession>A0A8X6IVV2</accession>
<proteinExistence type="predicted"/>
<protein>
    <submittedName>
        <fullName evidence="1">Uncharacterized protein</fullName>
    </submittedName>
</protein>
<name>A0A8X6IVV2_TRICU</name>
<keyword evidence="2" id="KW-1185">Reference proteome</keyword>
<dbReference type="Proteomes" id="UP000887116">
    <property type="component" value="Unassembled WGS sequence"/>
</dbReference>
<sequence length="81" mass="9328">MYVLIPPIWEDTILRWVIESSELSTLDLARKMNCRKKSYPILSQPFKASIQVTFSDAMTLEMVILQQQEADKAFIAHLGDI</sequence>
<evidence type="ECO:0000313" key="2">
    <source>
        <dbReference type="Proteomes" id="UP000887116"/>
    </source>
</evidence>
<dbReference type="AlphaFoldDB" id="A0A8X6IVV2"/>